<organism evidence="2 3">
    <name type="scientific">Piptocephalis cylindrospora</name>
    <dbReference type="NCBI Taxonomy" id="1907219"/>
    <lineage>
        <taxon>Eukaryota</taxon>
        <taxon>Fungi</taxon>
        <taxon>Fungi incertae sedis</taxon>
        <taxon>Zoopagomycota</taxon>
        <taxon>Zoopagomycotina</taxon>
        <taxon>Zoopagomycetes</taxon>
        <taxon>Zoopagales</taxon>
        <taxon>Piptocephalidaceae</taxon>
        <taxon>Piptocephalis</taxon>
    </lineage>
</organism>
<dbReference type="Proteomes" id="UP000267251">
    <property type="component" value="Unassembled WGS sequence"/>
</dbReference>
<protein>
    <submittedName>
        <fullName evidence="2">PRELI-like family-domain-containing protein</fullName>
    </submittedName>
</protein>
<name>A0A4P9Y3L2_9FUNG</name>
<dbReference type="PANTHER" id="PTHR11158">
    <property type="entry name" value="MSF1/PX19 RELATED"/>
    <property type="match status" value="1"/>
</dbReference>
<evidence type="ECO:0000313" key="2">
    <source>
        <dbReference type="EMBL" id="RKP13232.1"/>
    </source>
</evidence>
<dbReference type="PROSITE" id="PS50904">
    <property type="entry name" value="PRELI_MSF1"/>
    <property type="match status" value="1"/>
</dbReference>
<reference evidence="3" key="1">
    <citation type="journal article" date="2018" name="Nat. Microbiol.">
        <title>Leveraging single-cell genomics to expand the fungal tree of life.</title>
        <authorList>
            <person name="Ahrendt S.R."/>
            <person name="Quandt C.A."/>
            <person name="Ciobanu D."/>
            <person name="Clum A."/>
            <person name="Salamov A."/>
            <person name="Andreopoulos B."/>
            <person name="Cheng J.F."/>
            <person name="Woyke T."/>
            <person name="Pelin A."/>
            <person name="Henrissat B."/>
            <person name="Reynolds N.K."/>
            <person name="Benny G.L."/>
            <person name="Smith M.E."/>
            <person name="James T.Y."/>
            <person name="Grigoriev I.V."/>
        </authorList>
    </citation>
    <scope>NUCLEOTIDE SEQUENCE [LARGE SCALE GENOMIC DNA]</scope>
</reference>
<evidence type="ECO:0000259" key="1">
    <source>
        <dbReference type="PROSITE" id="PS50904"/>
    </source>
</evidence>
<dbReference type="InterPro" id="IPR037365">
    <property type="entry name" value="Slowmo/Ups"/>
</dbReference>
<dbReference type="GO" id="GO:0005758">
    <property type="term" value="C:mitochondrial intermembrane space"/>
    <property type="evidence" value="ECO:0007669"/>
    <property type="project" value="InterPro"/>
</dbReference>
<sequence>MKLFETSHEYPHDWAAVTLAFWRKYPNPCTGHVKHVDVLERKVDPETGILRTERLICCVQNVPTLIRKLFGASEETYAYEVSEVDPKGRTLEARTVNLTFSNLIRVEEKLSYTLADKAQTVFRQEAKITAFGTLSRFGNYIEDFSVNRFRENAARGRRGFEWALDCLLAESQEAWHRAEGFVKEDLAIMASSPNASS</sequence>
<dbReference type="InterPro" id="IPR006797">
    <property type="entry name" value="PRELI/MSF1_dom"/>
</dbReference>
<feature type="domain" description="PRELI/MSF1" evidence="1">
    <location>
        <begin position="1"/>
        <end position="172"/>
    </location>
</feature>
<dbReference type="Pfam" id="PF04707">
    <property type="entry name" value="PRELI"/>
    <property type="match status" value="1"/>
</dbReference>
<evidence type="ECO:0000313" key="3">
    <source>
        <dbReference type="Proteomes" id="UP000267251"/>
    </source>
</evidence>
<dbReference type="OrthoDB" id="407630at2759"/>
<dbReference type="EMBL" id="KZ988076">
    <property type="protein sequence ID" value="RKP13232.1"/>
    <property type="molecule type" value="Genomic_DNA"/>
</dbReference>
<dbReference type="AlphaFoldDB" id="A0A4P9Y3L2"/>
<keyword evidence="3" id="KW-1185">Reference proteome</keyword>
<gene>
    <name evidence="2" type="ORF">BJ684DRAFT_10382</name>
</gene>
<accession>A0A4P9Y3L2</accession>
<proteinExistence type="predicted"/>